<sequence length="347" mass="39949">MPNIKQELEKGLTGLANLGNTCFINTCIQILSHTHELNNVLDSDKYEMHLKNSADGILIREWNTLRKLMWSQNCVIEPSRFIQIVQGVAKHKGQELFTGYSQNDVSEFLLFVVDCFHNSLSRPVTMNIKGKSKTGTDDLAVVVYNKIKNMYAKEYSEIWNMFYGMHVSELVSIDGQTILSQTPEPFFNISLSIPTDLKQPTLSDCFENYVRGEVLSGDNAWYNEKTKEKQDVIKRIRYWGFPNILCIDFKRIDATNKKRHTIIDFPLDNLSMEKYVLGYNAKSYVYELYGVCNHHGSALGGHYTAFIKGKTGKWYEFNDTRITMLSSDEHIVSPTAYCLFYRKKSNV</sequence>
<dbReference type="PANTHER" id="PTHR21646:SF86">
    <property type="entry name" value="UBIQUITIN CARBOXYL-TERMINAL HYDROLASE"/>
    <property type="match status" value="1"/>
</dbReference>
<dbReference type="CDD" id="cd02674">
    <property type="entry name" value="Peptidase_C19R"/>
    <property type="match status" value="1"/>
</dbReference>
<proteinExistence type="predicted"/>
<dbReference type="GO" id="GO:0004843">
    <property type="term" value="F:cysteine-type deubiquitinase activity"/>
    <property type="evidence" value="ECO:0007669"/>
    <property type="project" value="InterPro"/>
</dbReference>
<dbReference type="AlphaFoldDB" id="A0A6C0IMD0"/>
<dbReference type="PROSITE" id="PS00973">
    <property type="entry name" value="USP_2"/>
    <property type="match status" value="1"/>
</dbReference>
<protein>
    <recommendedName>
        <fullName evidence="1">USP domain-containing protein</fullName>
    </recommendedName>
</protein>
<dbReference type="InterPro" id="IPR018200">
    <property type="entry name" value="USP_CS"/>
</dbReference>
<accession>A0A6C0IMD0</accession>
<dbReference type="EMBL" id="MN740209">
    <property type="protein sequence ID" value="QHT93655.1"/>
    <property type="molecule type" value="Genomic_DNA"/>
</dbReference>
<dbReference type="GO" id="GO:0016579">
    <property type="term" value="P:protein deubiquitination"/>
    <property type="evidence" value="ECO:0007669"/>
    <property type="project" value="InterPro"/>
</dbReference>
<name>A0A6C0IMD0_9ZZZZ</name>
<dbReference type="Pfam" id="PF00443">
    <property type="entry name" value="UCH"/>
    <property type="match status" value="1"/>
</dbReference>
<dbReference type="InterPro" id="IPR028889">
    <property type="entry name" value="USP"/>
</dbReference>
<dbReference type="InterPro" id="IPR001394">
    <property type="entry name" value="Peptidase_C19_UCH"/>
</dbReference>
<organism evidence="2">
    <name type="scientific">viral metagenome</name>
    <dbReference type="NCBI Taxonomy" id="1070528"/>
    <lineage>
        <taxon>unclassified sequences</taxon>
        <taxon>metagenomes</taxon>
        <taxon>organismal metagenomes</taxon>
    </lineage>
</organism>
<dbReference type="SUPFAM" id="SSF54001">
    <property type="entry name" value="Cysteine proteinases"/>
    <property type="match status" value="1"/>
</dbReference>
<dbReference type="PROSITE" id="PS50235">
    <property type="entry name" value="USP_3"/>
    <property type="match status" value="1"/>
</dbReference>
<evidence type="ECO:0000259" key="1">
    <source>
        <dbReference type="PROSITE" id="PS50235"/>
    </source>
</evidence>
<dbReference type="InterPro" id="IPR050185">
    <property type="entry name" value="Ub_carboxyl-term_hydrolase"/>
</dbReference>
<evidence type="ECO:0000313" key="2">
    <source>
        <dbReference type="EMBL" id="QHT93655.1"/>
    </source>
</evidence>
<reference evidence="2" key="1">
    <citation type="journal article" date="2020" name="Nature">
        <title>Giant virus diversity and host interactions through global metagenomics.</title>
        <authorList>
            <person name="Schulz F."/>
            <person name="Roux S."/>
            <person name="Paez-Espino D."/>
            <person name="Jungbluth S."/>
            <person name="Walsh D.A."/>
            <person name="Denef V.J."/>
            <person name="McMahon K.D."/>
            <person name="Konstantinidis K.T."/>
            <person name="Eloe-Fadrosh E.A."/>
            <person name="Kyrpides N.C."/>
            <person name="Woyke T."/>
        </authorList>
    </citation>
    <scope>NUCLEOTIDE SEQUENCE</scope>
    <source>
        <strain evidence="2">GVMAG-M-3300024252-29</strain>
    </source>
</reference>
<dbReference type="PANTHER" id="PTHR21646">
    <property type="entry name" value="UBIQUITIN CARBOXYL-TERMINAL HYDROLASE"/>
    <property type="match status" value="1"/>
</dbReference>
<dbReference type="Gene3D" id="3.90.70.10">
    <property type="entry name" value="Cysteine proteinases"/>
    <property type="match status" value="1"/>
</dbReference>
<feature type="domain" description="USP" evidence="1">
    <location>
        <begin position="13"/>
        <end position="344"/>
    </location>
</feature>
<dbReference type="InterPro" id="IPR038765">
    <property type="entry name" value="Papain-like_cys_pep_sf"/>
</dbReference>